<reference evidence="2 3" key="1">
    <citation type="submission" date="2018-10" db="EMBL/GenBank/DDBJ databases">
        <title>Genome assembly for a Yunnan-Guizhou Plateau 3E fish, Anabarilius grahami (Regan), and its evolutionary and genetic applications.</title>
        <authorList>
            <person name="Jiang W."/>
        </authorList>
    </citation>
    <scope>NUCLEOTIDE SEQUENCE [LARGE SCALE GENOMIC DNA]</scope>
    <source>
        <strain evidence="2">AG-KIZ</strain>
        <tissue evidence="2">Muscle</tissue>
    </source>
</reference>
<sequence>MKQTDGRNQDDEVDETEDKDQDQEPQVSAQVSTGESVCRVTRPDNGVKGVVGCTDDGEQVQMISIPGIVSEWADLVLMAGSMVLLTP</sequence>
<comment type="caution">
    <text evidence="2">The sequence shown here is derived from an EMBL/GenBank/DDBJ whole genome shotgun (WGS) entry which is preliminary data.</text>
</comment>
<evidence type="ECO:0000313" key="3">
    <source>
        <dbReference type="Proteomes" id="UP000281406"/>
    </source>
</evidence>
<feature type="region of interest" description="Disordered" evidence="1">
    <location>
        <begin position="1"/>
        <end position="52"/>
    </location>
</feature>
<evidence type="ECO:0000313" key="2">
    <source>
        <dbReference type="EMBL" id="ROL50912.1"/>
    </source>
</evidence>
<proteinExistence type="predicted"/>
<evidence type="ECO:0000256" key="1">
    <source>
        <dbReference type="SAM" id="MobiDB-lite"/>
    </source>
</evidence>
<protein>
    <submittedName>
        <fullName evidence="2">Uncharacterized protein</fullName>
    </submittedName>
</protein>
<dbReference type="AlphaFoldDB" id="A0A3N0YY09"/>
<accession>A0A3N0YY09</accession>
<feature type="compositionally biased region" description="Acidic residues" evidence="1">
    <location>
        <begin position="11"/>
        <end position="23"/>
    </location>
</feature>
<dbReference type="Proteomes" id="UP000281406">
    <property type="component" value="Unassembled WGS sequence"/>
</dbReference>
<gene>
    <name evidence="2" type="ORF">DPX16_14443</name>
</gene>
<feature type="compositionally biased region" description="Basic and acidic residues" evidence="1">
    <location>
        <begin position="1"/>
        <end position="10"/>
    </location>
</feature>
<name>A0A3N0YY09_ANAGA</name>
<organism evidence="2 3">
    <name type="scientific">Anabarilius grahami</name>
    <name type="common">Kanglang fish</name>
    <name type="synonym">Barilius grahami</name>
    <dbReference type="NCBI Taxonomy" id="495550"/>
    <lineage>
        <taxon>Eukaryota</taxon>
        <taxon>Metazoa</taxon>
        <taxon>Chordata</taxon>
        <taxon>Craniata</taxon>
        <taxon>Vertebrata</taxon>
        <taxon>Euteleostomi</taxon>
        <taxon>Actinopterygii</taxon>
        <taxon>Neopterygii</taxon>
        <taxon>Teleostei</taxon>
        <taxon>Ostariophysi</taxon>
        <taxon>Cypriniformes</taxon>
        <taxon>Xenocyprididae</taxon>
        <taxon>Xenocypridinae</taxon>
        <taxon>Xenocypridinae incertae sedis</taxon>
        <taxon>Anabarilius</taxon>
    </lineage>
</organism>
<feature type="compositionally biased region" description="Polar residues" evidence="1">
    <location>
        <begin position="24"/>
        <end position="35"/>
    </location>
</feature>
<keyword evidence="3" id="KW-1185">Reference proteome</keyword>
<dbReference type="EMBL" id="RJVU01019258">
    <property type="protein sequence ID" value="ROL50912.1"/>
    <property type="molecule type" value="Genomic_DNA"/>
</dbReference>